<organism evidence="1 2">
    <name type="scientific">Discina gigas</name>
    <dbReference type="NCBI Taxonomy" id="1032678"/>
    <lineage>
        <taxon>Eukaryota</taxon>
        <taxon>Fungi</taxon>
        <taxon>Dikarya</taxon>
        <taxon>Ascomycota</taxon>
        <taxon>Pezizomycotina</taxon>
        <taxon>Pezizomycetes</taxon>
        <taxon>Pezizales</taxon>
        <taxon>Discinaceae</taxon>
        <taxon>Discina</taxon>
    </lineage>
</organism>
<evidence type="ECO:0000313" key="1">
    <source>
        <dbReference type="EMBL" id="KAL0632032.1"/>
    </source>
</evidence>
<proteinExistence type="predicted"/>
<accession>A0ABR3G7W1</accession>
<dbReference type="Proteomes" id="UP001447188">
    <property type="component" value="Unassembled WGS sequence"/>
</dbReference>
<evidence type="ECO:0000313" key="2">
    <source>
        <dbReference type="Proteomes" id="UP001447188"/>
    </source>
</evidence>
<keyword evidence="2" id="KW-1185">Reference proteome</keyword>
<gene>
    <name evidence="1" type="ORF">Q9L58_009088</name>
</gene>
<reference evidence="1 2" key="1">
    <citation type="submission" date="2024-02" db="EMBL/GenBank/DDBJ databases">
        <title>Discinaceae phylogenomics.</title>
        <authorList>
            <person name="Dirks A.C."/>
            <person name="James T.Y."/>
        </authorList>
    </citation>
    <scope>NUCLEOTIDE SEQUENCE [LARGE SCALE GENOMIC DNA]</scope>
    <source>
        <strain evidence="1 2">ACD0624</strain>
    </source>
</reference>
<sequence length="71" mass="8269">MDWITKYTPAQVKARHSQSRPRKFIAALRIELPTEANYSLALLTMYDLAVLIDDSSSMEFEEDHKRITILE</sequence>
<name>A0ABR3G7W1_9PEZI</name>
<dbReference type="EMBL" id="JBBBZM010000192">
    <property type="protein sequence ID" value="KAL0632032.1"/>
    <property type="molecule type" value="Genomic_DNA"/>
</dbReference>
<protein>
    <submittedName>
        <fullName evidence="1">Uncharacterized protein</fullName>
    </submittedName>
</protein>
<comment type="caution">
    <text evidence="1">The sequence shown here is derived from an EMBL/GenBank/DDBJ whole genome shotgun (WGS) entry which is preliminary data.</text>
</comment>